<reference evidence="1 2" key="1">
    <citation type="submission" date="2022-12" db="EMBL/GenBank/DDBJ databases">
        <title>Sphingomonas abieness sp. nov., an endophytic bacterium isolated from Abies koreana.</title>
        <authorList>
            <person name="Jiang L."/>
            <person name="Lee J."/>
        </authorList>
    </citation>
    <scope>NUCLEOTIDE SEQUENCE [LARGE SCALE GENOMIC DNA]</scope>
    <source>
        <strain evidence="2">PAMB 00755</strain>
    </source>
</reference>
<proteinExistence type="predicted"/>
<dbReference type="RefSeq" id="WP_270078276.1">
    <property type="nucleotide sequence ID" value="NZ_CP115174.1"/>
</dbReference>
<gene>
    <name evidence="1" type="ORF">PBT88_05855</name>
</gene>
<evidence type="ECO:0000313" key="1">
    <source>
        <dbReference type="EMBL" id="WBO23645.1"/>
    </source>
</evidence>
<protein>
    <submittedName>
        <fullName evidence="1">Uncharacterized protein</fullName>
    </submittedName>
</protein>
<accession>A0ABY7NRP9</accession>
<name>A0ABY7NRP9_9SPHN</name>
<sequence>MKFVLPLLVGMAGIALIGAARPIVSFEEPPVDPVAVQVMAVYAQCVVARDPAEARTLLAADYTTDAYKKAVRTFALSHRDCVPRGGKLRFNQIVFAGDMAEAVMKRQGVTAQQIEQKASVDHVDTMPRCVIKEKAGDVWALLASKPASRDEQGRLAALQDTQTICAPKDKVVAANPVAMRARLALATYRLLNDPAPTSAGN</sequence>
<dbReference type="EMBL" id="CP115174">
    <property type="protein sequence ID" value="WBO23645.1"/>
    <property type="molecule type" value="Genomic_DNA"/>
</dbReference>
<dbReference type="Proteomes" id="UP001210865">
    <property type="component" value="Chromosome"/>
</dbReference>
<organism evidence="1 2">
    <name type="scientific">Sphingomonas abietis</name>
    <dbReference type="NCBI Taxonomy" id="3012344"/>
    <lineage>
        <taxon>Bacteria</taxon>
        <taxon>Pseudomonadati</taxon>
        <taxon>Pseudomonadota</taxon>
        <taxon>Alphaproteobacteria</taxon>
        <taxon>Sphingomonadales</taxon>
        <taxon>Sphingomonadaceae</taxon>
        <taxon>Sphingomonas</taxon>
    </lineage>
</organism>
<evidence type="ECO:0000313" key="2">
    <source>
        <dbReference type="Proteomes" id="UP001210865"/>
    </source>
</evidence>
<keyword evidence="2" id="KW-1185">Reference proteome</keyword>